<dbReference type="GO" id="GO:0030158">
    <property type="term" value="F:protein xylosyltransferase activity"/>
    <property type="evidence" value="ECO:0007669"/>
    <property type="project" value="InterPro"/>
</dbReference>
<evidence type="ECO:0000313" key="16">
    <source>
        <dbReference type="Proteomes" id="UP000609172"/>
    </source>
</evidence>
<dbReference type="InterPro" id="IPR003406">
    <property type="entry name" value="Glyco_trans_14"/>
</dbReference>
<name>A0A934PQ27_9FLAO</name>
<keyword evidence="5" id="KW-0812">Transmembrane</keyword>
<dbReference type="AlphaFoldDB" id="A0A934PQ27"/>
<evidence type="ECO:0000256" key="5">
    <source>
        <dbReference type="ARBA" id="ARBA00022692"/>
    </source>
</evidence>
<dbReference type="GO" id="GO:0046872">
    <property type="term" value="F:metal ion binding"/>
    <property type="evidence" value="ECO:0007669"/>
    <property type="project" value="UniProtKB-KW"/>
</dbReference>
<reference evidence="15" key="1">
    <citation type="submission" date="2020-12" db="EMBL/GenBank/DDBJ databases">
        <title>Bacterial novel species Flavobacterium sp. SE-1-e isolated from soil.</title>
        <authorList>
            <person name="Jung H.-Y."/>
        </authorList>
    </citation>
    <scope>NUCLEOTIDE SEQUENCE</scope>
    <source>
        <strain evidence="15">SE-1-e</strain>
    </source>
</reference>
<comment type="subcellular location">
    <subcellularLocation>
        <location evidence="2">Endoplasmic reticulum membrane</location>
        <topology evidence="2">Single-pass type II membrane protein</topology>
    </subcellularLocation>
    <subcellularLocation>
        <location evidence="1">Golgi apparatus membrane</location>
        <topology evidence="1">Single-pass type II membrane protein</topology>
    </subcellularLocation>
</comment>
<evidence type="ECO:0000256" key="2">
    <source>
        <dbReference type="ARBA" id="ARBA00004648"/>
    </source>
</evidence>
<evidence type="ECO:0000256" key="13">
    <source>
        <dbReference type="ARBA" id="ARBA00023180"/>
    </source>
</evidence>
<evidence type="ECO:0000256" key="14">
    <source>
        <dbReference type="ARBA" id="ARBA00042865"/>
    </source>
</evidence>
<evidence type="ECO:0000256" key="3">
    <source>
        <dbReference type="ARBA" id="ARBA00022676"/>
    </source>
</evidence>
<dbReference type="RefSeq" id="WP_200107426.1">
    <property type="nucleotide sequence ID" value="NZ_JAEHFV010000010.1"/>
</dbReference>
<comment type="caution">
    <text evidence="15">The sequence shown here is derived from an EMBL/GenBank/DDBJ whole genome shotgun (WGS) entry which is preliminary data.</text>
</comment>
<keyword evidence="6" id="KW-0479">Metal-binding</keyword>
<keyword evidence="8" id="KW-0735">Signal-anchor</keyword>
<dbReference type="Pfam" id="PF02485">
    <property type="entry name" value="Branch"/>
    <property type="match status" value="1"/>
</dbReference>
<dbReference type="InterPro" id="IPR043538">
    <property type="entry name" value="XYLT"/>
</dbReference>
<evidence type="ECO:0000256" key="10">
    <source>
        <dbReference type="ARBA" id="ARBA00023034"/>
    </source>
</evidence>
<gene>
    <name evidence="15" type="ORF">I5M07_15560</name>
</gene>
<evidence type="ECO:0000256" key="8">
    <source>
        <dbReference type="ARBA" id="ARBA00022968"/>
    </source>
</evidence>
<keyword evidence="13" id="KW-0325">Glycoprotein</keyword>
<proteinExistence type="predicted"/>
<dbReference type="PANTHER" id="PTHR46025:SF3">
    <property type="entry name" value="XYLOSYLTRANSFERASE OXT"/>
    <property type="match status" value="1"/>
</dbReference>
<dbReference type="EMBL" id="JAEHFV010000010">
    <property type="protein sequence ID" value="MBK0371244.1"/>
    <property type="molecule type" value="Genomic_DNA"/>
</dbReference>
<accession>A0A934PQ27</accession>
<dbReference type="Proteomes" id="UP000609172">
    <property type="component" value="Unassembled WGS sequence"/>
</dbReference>
<keyword evidence="9" id="KW-1133">Transmembrane helix</keyword>
<evidence type="ECO:0000313" key="15">
    <source>
        <dbReference type="EMBL" id="MBK0371244.1"/>
    </source>
</evidence>
<evidence type="ECO:0000256" key="1">
    <source>
        <dbReference type="ARBA" id="ARBA00004323"/>
    </source>
</evidence>
<dbReference type="PANTHER" id="PTHR46025">
    <property type="entry name" value="XYLOSYLTRANSFERASE OXT"/>
    <property type="match status" value="1"/>
</dbReference>
<protein>
    <recommendedName>
        <fullName evidence="14">Peptide O-xylosyltransferase</fullName>
    </recommendedName>
</protein>
<keyword evidence="16" id="KW-1185">Reference proteome</keyword>
<keyword evidence="10" id="KW-0333">Golgi apparatus</keyword>
<keyword evidence="12" id="KW-1015">Disulfide bond</keyword>
<dbReference type="GO" id="GO:0016020">
    <property type="term" value="C:membrane"/>
    <property type="evidence" value="ECO:0007669"/>
    <property type="project" value="InterPro"/>
</dbReference>
<organism evidence="15 16">
    <name type="scientific">Flavobacterium agrisoli</name>
    <dbReference type="NCBI Taxonomy" id="2793066"/>
    <lineage>
        <taxon>Bacteria</taxon>
        <taxon>Pseudomonadati</taxon>
        <taxon>Bacteroidota</taxon>
        <taxon>Flavobacteriia</taxon>
        <taxon>Flavobacteriales</taxon>
        <taxon>Flavobacteriaceae</taxon>
        <taxon>Flavobacterium</taxon>
    </lineage>
</organism>
<keyword evidence="4" id="KW-0808">Transferase</keyword>
<evidence type="ECO:0000256" key="6">
    <source>
        <dbReference type="ARBA" id="ARBA00022723"/>
    </source>
</evidence>
<dbReference type="GO" id="GO:0015012">
    <property type="term" value="P:heparan sulfate proteoglycan biosynthetic process"/>
    <property type="evidence" value="ECO:0007669"/>
    <property type="project" value="TreeGrafter"/>
</dbReference>
<dbReference type="GO" id="GO:0050650">
    <property type="term" value="P:chondroitin sulfate proteoglycan biosynthetic process"/>
    <property type="evidence" value="ECO:0007669"/>
    <property type="project" value="TreeGrafter"/>
</dbReference>
<evidence type="ECO:0000256" key="11">
    <source>
        <dbReference type="ARBA" id="ARBA00023136"/>
    </source>
</evidence>
<keyword evidence="11" id="KW-0472">Membrane</keyword>
<evidence type="ECO:0000256" key="9">
    <source>
        <dbReference type="ARBA" id="ARBA00022989"/>
    </source>
</evidence>
<sequence length="289" mass="34253">MTAYKNYYHLEEIIQCFDDNFELYIHIDKKSKISDAELVNLRGYNIVKLVEQKYKVNWGGFNHLKAILYLTEQALKKNDTQYFHLITGHDFPVKSSSYFVDFFNKNGNTEFLSHFDFPNPNSGWPGNNGMDRIEYFNFYDFWNTKKHNENQKIKLLIRLQKRFGFKRKISSKMPKLYGGSTYWSLSRECVRYVLGFTMKNKFVLNRFKHALCSEEFYFQTVIMNSYFSGKVINNNLRHIDWVARNGNNPAVLDETDYDKLVQSDALFARKFDYPCSMGLLDKIKTTISK</sequence>
<evidence type="ECO:0000256" key="12">
    <source>
        <dbReference type="ARBA" id="ARBA00023157"/>
    </source>
</evidence>
<evidence type="ECO:0000256" key="7">
    <source>
        <dbReference type="ARBA" id="ARBA00022824"/>
    </source>
</evidence>
<keyword evidence="7" id="KW-0256">Endoplasmic reticulum</keyword>
<evidence type="ECO:0000256" key="4">
    <source>
        <dbReference type="ARBA" id="ARBA00022679"/>
    </source>
</evidence>
<keyword evidence="3" id="KW-0328">Glycosyltransferase</keyword>